<feature type="binding site" evidence="10">
    <location>
        <position position="98"/>
    </location>
    <ligand>
        <name>Zn(2+)</name>
        <dbReference type="ChEBI" id="CHEBI:29105"/>
    </ligand>
</feature>
<dbReference type="PATRIC" id="fig|1618655.3.peg.801"/>
<dbReference type="PANTHER" id="PTHR42891:SF1">
    <property type="entry name" value="D-GLYCERO-BETA-D-MANNO-HEPTOSE-1,7-BISPHOSPHATE 7-PHOSPHATASE"/>
    <property type="match status" value="1"/>
</dbReference>
<evidence type="ECO:0000313" key="11">
    <source>
        <dbReference type="EMBL" id="KKU75282.1"/>
    </source>
</evidence>
<feature type="site" description="Contributes to substrate recognition" evidence="9">
    <location>
        <position position="101"/>
    </location>
</feature>
<dbReference type="PANTHER" id="PTHR42891">
    <property type="entry name" value="D-GLYCERO-BETA-D-MANNO-HEPTOSE-1,7-BISPHOSPHATE 7-PHOSPHATASE"/>
    <property type="match status" value="1"/>
</dbReference>
<dbReference type="EMBL" id="LCOK01000056">
    <property type="protein sequence ID" value="KKU75282.1"/>
    <property type="molecule type" value="Genomic_DNA"/>
</dbReference>
<dbReference type="InterPro" id="IPR004446">
    <property type="entry name" value="Heptose_bisP_phosphatase"/>
</dbReference>
<feature type="binding site" evidence="10">
    <location>
        <position position="10"/>
    </location>
    <ligand>
        <name>Mg(2+)</name>
        <dbReference type="ChEBI" id="CHEBI:18420"/>
    </ligand>
</feature>
<dbReference type="GO" id="GO:0005975">
    <property type="term" value="P:carbohydrate metabolic process"/>
    <property type="evidence" value="ECO:0007669"/>
    <property type="project" value="InterPro"/>
</dbReference>
<feature type="binding site" evidence="10">
    <location>
        <position position="127"/>
    </location>
    <ligand>
        <name>Mg(2+)</name>
        <dbReference type="ChEBI" id="CHEBI:18420"/>
    </ligand>
</feature>
<gene>
    <name evidence="11" type="ORF">UY02_C0056G0004</name>
</gene>
<keyword evidence="3 10" id="KW-0479">Metal-binding</keyword>
<organism evidence="11 12">
    <name type="scientific">Candidatus Giovannonibacteria bacterium GW2011_GWB1_47_6b</name>
    <dbReference type="NCBI Taxonomy" id="1618655"/>
    <lineage>
        <taxon>Bacteria</taxon>
        <taxon>Candidatus Giovannoniibacteriota</taxon>
    </lineage>
</organism>
<feature type="binding site" evidence="10">
    <location>
        <position position="90"/>
    </location>
    <ligand>
        <name>Zn(2+)</name>
        <dbReference type="ChEBI" id="CHEBI:29105"/>
    </ligand>
</feature>
<dbReference type="GO" id="GO:0005737">
    <property type="term" value="C:cytoplasm"/>
    <property type="evidence" value="ECO:0007669"/>
    <property type="project" value="UniProtKB-SubCell"/>
</dbReference>
<dbReference type="CDD" id="cd07503">
    <property type="entry name" value="HAD_HisB-N"/>
    <property type="match status" value="1"/>
</dbReference>
<comment type="similarity">
    <text evidence="7">Belongs to the gmhB family.</text>
</comment>
<dbReference type="SUPFAM" id="SSF56784">
    <property type="entry name" value="HAD-like"/>
    <property type="match status" value="1"/>
</dbReference>
<dbReference type="InterPro" id="IPR006549">
    <property type="entry name" value="HAD-SF_hydro_IIIA"/>
</dbReference>
<dbReference type="Proteomes" id="UP000034682">
    <property type="component" value="Unassembled WGS sequence"/>
</dbReference>
<keyword evidence="2 7" id="KW-0963">Cytoplasm</keyword>
<feature type="site" description="Stabilizes the phosphoryl group" evidence="9">
    <location>
        <position position="56"/>
    </location>
</feature>
<dbReference type="PIRSF" id="PIRSF004682">
    <property type="entry name" value="GmhB"/>
    <property type="match status" value="1"/>
</dbReference>
<feature type="binding site" evidence="10">
    <location>
        <position position="92"/>
    </location>
    <ligand>
        <name>Zn(2+)</name>
        <dbReference type="ChEBI" id="CHEBI:29105"/>
    </ligand>
</feature>
<dbReference type="AlphaFoldDB" id="A0A0G1T0M7"/>
<name>A0A0G1T0M7_9BACT</name>
<evidence type="ECO:0000256" key="7">
    <source>
        <dbReference type="PIRNR" id="PIRNR004682"/>
    </source>
</evidence>
<comment type="cofactor">
    <cofactor evidence="10">
        <name>Mg(2+)</name>
        <dbReference type="ChEBI" id="CHEBI:18420"/>
    </cofactor>
</comment>
<comment type="caution">
    <text evidence="11">The sequence shown here is derived from an EMBL/GenBank/DDBJ whole genome shotgun (WGS) entry which is preliminary data.</text>
</comment>
<evidence type="ECO:0000313" key="12">
    <source>
        <dbReference type="Proteomes" id="UP000034682"/>
    </source>
</evidence>
<evidence type="ECO:0000256" key="3">
    <source>
        <dbReference type="ARBA" id="ARBA00022723"/>
    </source>
</evidence>
<keyword evidence="10" id="KW-0862">Zinc</keyword>
<evidence type="ECO:0000256" key="6">
    <source>
        <dbReference type="ARBA" id="ARBA00031828"/>
    </source>
</evidence>
<dbReference type="InterPro" id="IPR036412">
    <property type="entry name" value="HAD-like_sf"/>
</dbReference>
<feature type="binding site" evidence="10">
    <location>
        <position position="8"/>
    </location>
    <ligand>
        <name>Mg(2+)</name>
        <dbReference type="ChEBI" id="CHEBI:18420"/>
    </ligand>
</feature>
<evidence type="ECO:0000256" key="8">
    <source>
        <dbReference type="PIRSR" id="PIRSR004682-1"/>
    </source>
</evidence>
<dbReference type="GO" id="GO:0016791">
    <property type="term" value="F:phosphatase activity"/>
    <property type="evidence" value="ECO:0007669"/>
    <property type="project" value="InterPro"/>
</dbReference>
<feature type="binding site" evidence="10">
    <location>
        <position position="100"/>
    </location>
    <ligand>
        <name>Zn(2+)</name>
        <dbReference type="ChEBI" id="CHEBI:29105"/>
    </ligand>
</feature>
<dbReference type="EC" id="3.1.3.-" evidence="7"/>
<evidence type="ECO:0000256" key="5">
    <source>
        <dbReference type="ARBA" id="ARBA00023277"/>
    </source>
</evidence>
<evidence type="ECO:0000256" key="9">
    <source>
        <dbReference type="PIRSR" id="PIRSR004682-3"/>
    </source>
</evidence>
<evidence type="ECO:0000256" key="10">
    <source>
        <dbReference type="PIRSR" id="PIRSR004682-4"/>
    </source>
</evidence>
<dbReference type="NCBIfam" id="TIGR01656">
    <property type="entry name" value="Histidinol-ppas"/>
    <property type="match status" value="1"/>
</dbReference>
<dbReference type="Pfam" id="PF13242">
    <property type="entry name" value="Hydrolase_like"/>
    <property type="match status" value="1"/>
</dbReference>
<evidence type="ECO:0000256" key="4">
    <source>
        <dbReference type="ARBA" id="ARBA00022801"/>
    </source>
</evidence>
<feature type="active site" description="Proton donor" evidence="8">
    <location>
        <position position="10"/>
    </location>
</feature>
<comment type="cofactor">
    <cofactor evidence="10">
        <name>Zn(2+)</name>
        <dbReference type="ChEBI" id="CHEBI:29105"/>
    </cofactor>
</comment>
<evidence type="ECO:0000256" key="2">
    <source>
        <dbReference type="ARBA" id="ARBA00022490"/>
    </source>
</evidence>
<accession>A0A0G1T0M7</accession>
<protein>
    <recommendedName>
        <fullName evidence="6 7">D,D-heptose 1,7-bisphosphate phosphatase</fullName>
        <ecNumber evidence="7">3.1.3.-</ecNumber>
    </recommendedName>
</protein>
<dbReference type="GO" id="GO:0046872">
    <property type="term" value="F:metal ion binding"/>
    <property type="evidence" value="ECO:0007669"/>
    <property type="project" value="UniProtKB-KW"/>
</dbReference>
<feature type="site" description="Stabilizes the phosphoryl group" evidence="9">
    <location>
        <position position="102"/>
    </location>
</feature>
<keyword evidence="10" id="KW-0460">Magnesium</keyword>
<reference evidence="11 12" key="1">
    <citation type="journal article" date="2015" name="Nature">
        <title>rRNA introns, odd ribosomes, and small enigmatic genomes across a large radiation of phyla.</title>
        <authorList>
            <person name="Brown C.T."/>
            <person name="Hug L.A."/>
            <person name="Thomas B.C."/>
            <person name="Sharon I."/>
            <person name="Castelle C.J."/>
            <person name="Singh A."/>
            <person name="Wilkins M.J."/>
            <person name="Williams K.H."/>
            <person name="Banfield J.F."/>
        </authorList>
    </citation>
    <scope>NUCLEOTIDE SEQUENCE [LARGE SCALE GENOMIC DNA]</scope>
</reference>
<dbReference type="InterPro" id="IPR006543">
    <property type="entry name" value="Histidinol-phos"/>
</dbReference>
<dbReference type="InterPro" id="IPR023214">
    <property type="entry name" value="HAD_sf"/>
</dbReference>
<proteinExistence type="inferred from homology"/>
<dbReference type="Gene3D" id="3.40.50.1000">
    <property type="entry name" value="HAD superfamily/HAD-like"/>
    <property type="match status" value="1"/>
</dbReference>
<comment type="subcellular location">
    <subcellularLocation>
        <location evidence="1 7">Cytoplasm</location>
    </subcellularLocation>
</comment>
<dbReference type="NCBIfam" id="TIGR01662">
    <property type="entry name" value="HAD-SF-IIIA"/>
    <property type="match status" value="1"/>
</dbReference>
<keyword evidence="5 7" id="KW-0119">Carbohydrate metabolism</keyword>
<feature type="active site" description="Nucleophile" evidence="8">
    <location>
        <position position="8"/>
    </location>
</feature>
<sequence length="176" mass="19776">MRKGVFLDRDGVINQLVTTDHWFASPYVVEDFHILPGVPEAIKILKNAGFVCVVVTNQPDIARGKFTDGDLRKIHDFMQSQLGLDGVYYCPHDEEHKCPCRKPKPGMILQAAKELEIDLSKSFVVGDRWRDVDMGPLVGCKTVLINTEATKRENKKIKADWKADNLLEAATIIARA</sequence>
<keyword evidence="4 7" id="KW-0378">Hydrolase</keyword>
<evidence type="ECO:0000256" key="1">
    <source>
        <dbReference type="ARBA" id="ARBA00004496"/>
    </source>
</evidence>